<dbReference type="RefSeq" id="WP_185252248.1">
    <property type="nucleotide sequence ID" value="NZ_JACKXE010000001.1"/>
</dbReference>
<accession>A0A7X0V9Z9</accession>
<reference evidence="2 3" key="1">
    <citation type="submission" date="2020-08" db="EMBL/GenBank/DDBJ databases">
        <authorList>
            <person name="Seo M.-J."/>
        </authorList>
    </citation>
    <scope>NUCLEOTIDE SEQUENCE [LARGE SCALE GENOMIC DNA]</scope>
    <source>
        <strain evidence="2 3">KIGAM211</strain>
    </source>
</reference>
<protein>
    <submittedName>
        <fullName evidence="2">OB-fold domain-containing protein</fullName>
    </submittedName>
</protein>
<evidence type="ECO:0000313" key="2">
    <source>
        <dbReference type="EMBL" id="MBB6627041.1"/>
    </source>
</evidence>
<proteinExistence type="predicted"/>
<gene>
    <name evidence="2" type="ORF">H5V45_06865</name>
</gene>
<dbReference type="Proteomes" id="UP000523955">
    <property type="component" value="Unassembled WGS sequence"/>
</dbReference>
<dbReference type="Pfam" id="PF01796">
    <property type="entry name" value="OB_ChsH2_C"/>
    <property type="match status" value="1"/>
</dbReference>
<keyword evidence="3" id="KW-1185">Reference proteome</keyword>
<dbReference type="InterPro" id="IPR002878">
    <property type="entry name" value="ChsH2_C"/>
</dbReference>
<dbReference type="AlphaFoldDB" id="A0A7X0V9Z9"/>
<comment type="caution">
    <text evidence="2">The sequence shown here is derived from an EMBL/GenBank/DDBJ whole genome shotgun (WGS) entry which is preliminary data.</text>
</comment>
<dbReference type="EMBL" id="JACKXE010000001">
    <property type="protein sequence ID" value="MBB6627041.1"/>
    <property type="molecule type" value="Genomic_DNA"/>
</dbReference>
<dbReference type="SUPFAM" id="SSF50249">
    <property type="entry name" value="Nucleic acid-binding proteins"/>
    <property type="match status" value="1"/>
</dbReference>
<sequence>MTATPATPAIEGWFTTGAAAALVGARCTTCTTVFFPRSSSGAGPDGHGFCRNPACAGEEFEDVELSRRGRVWSYTDAQYQPPPPYLAPGSPGDAYEPFALAAVELPEGLVVLGQVAQGYGVRDLHVGAEVELVVETLYADETGDRTIWRWKPVVELGEEADQ</sequence>
<feature type="domain" description="ChsH2 C-terminal OB-fold" evidence="1">
    <location>
        <begin position="63"/>
        <end position="134"/>
    </location>
</feature>
<dbReference type="InterPro" id="IPR052513">
    <property type="entry name" value="Thioester_dehydratase-like"/>
</dbReference>
<evidence type="ECO:0000259" key="1">
    <source>
        <dbReference type="Pfam" id="PF01796"/>
    </source>
</evidence>
<dbReference type="PANTHER" id="PTHR34075:SF5">
    <property type="entry name" value="BLR3430 PROTEIN"/>
    <property type="match status" value="1"/>
</dbReference>
<dbReference type="InterPro" id="IPR012340">
    <property type="entry name" value="NA-bd_OB-fold"/>
</dbReference>
<name>A0A7X0V9Z9_9ACTN</name>
<organism evidence="2 3">
    <name type="scientific">Nocardioides luti</name>
    <dbReference type="NCBI Taxonomy" id="2761101"/>
    <lineage>
        <taxon>Bacteria</taxon>
        <taxon>Bacillati</taxon>
        <taxon>Actinomycetota</taxon>
        <taxon>Actinomycetes</taxon>
        <taxon>Propionibacteriales</taxon>
        <taxon>Nocardioidaceae</taxon>
        <taxon>Nocardioides</taxon>
    </lineage>
</organism>
<evidence type="ECO:0000313" key="3">
    <source>
        <dbReference type="Proteomes" id="UP000523955"/>
    </source>
</evidence>
<dbReference type="PANTHER" id="PTHR34075">
    <property type="entry name" value="BLR3430 PROTEIN"/>
    <property type="match status" value="1"/>
</dbReference>